<dbReference type="SUPFAM" id="SSF56672">
    <property type="entry name" value="DNA/RNA polymerases"/>
    <property type="match status" value="1"/>
</dbReference>
<keyword evidence="5" id="KW-1185">Reference proteome</keyword>
<sequence length="1610" mass="180019">MVTEAAQESLQKTTTTPTNADTSSETEFIDIPEIPPPLVVKGDLDIANGPQEQPVKVWVSPDTPLSFISGTLARRLCTPIPLRNQQQMRGQINGLLTHGVKGRVVVDDIRYDGPFVVAPHDLPLGVDVILGHESIKPQMRKIDWEWLAEQAKLTWDAVAAEEATHNKNTEANNIDNNVNVNEDNVKNTVHNSTTNDSILEKNNPIPKTNVPKANTDDSIANSNNIKVEHTMNETRTDENDAEMTIDDNNLKVDETNNTSNDMNIFVDKDDINVRVKSTDNDIDIDNVDEANPNLNQAISKNEAIPNINADAKNEAIPKIEDIITSTTGDDGNTDDIDIDEAINDTDHKTIKVNGNSTNPTLEVDNAANVDSTGPIADDAKIDKDHDMDEVTKSTPNVNDSGPLRNDASPVEETSNVDDASAEIVDPSMDKNEEHETTANPPSTQRELGPVCFVSAEELGRLTRKINYNKVCFGSIRLYYNENKPKEECDIGITMFRGAGKWKNTTRSDPNLFGGKAVETMMRHVTDREVKDTLAQYSDVFSTRTFDQETGELWNLSEQEVSILTNTVRKLIREGSVKPTTASTYTPQIHFLRKTRDTFAMCIDCRGLSPEMDRYIYQSKPNSSVLRALVGRRLMSRLKTTRISPVDGGGRNYTRCYSRIYEYAHTRIPFNNDKVALMQTVDSVLYGVPGGGIKVYMDEIIIATDNVSAHVTALREVLRRLQNAKIVLDPASCRFLSYRGTFMGYELSSRGLTVPQAVKREVLSLAVPRTPADYASVLPLFDFYKTFVSQYAYLVQRLHRAADGSDIGATSVEAFEAIVQSIATSTGLKPAVPRVKCIIQLFVADNAVGADVFQYTGQTPRCVGKHSIVLGPKEAHLPMYQKETIALLEAFKVFKVLSNGDRPMVVKYSYRGVDAKSDHSDGNSHRSREPSWLTTRLERLYEPHEVDDDKLGQARKVYAPSYWSGRMDATQRELAAESEDLAVIAIYATLTHTKFEVVNKRRFADLLRSDPSVSVIHQICSEGGKRDDPEERDIVRQFHVDDDGLLWRSHRLVLPQYLVRPIIDAQMDMITQGPLETWWALVRTFYVPDLYREIRLMTVSEAKGLNIGDFTQYAHLVPKLFHTIHLELCKPMGQGSSDDAGVVVAVCSMSRLTIYIPCLHPHTPSQLYSLLETHVFDFFGIPEEIITSDTNYWRHFREHDIAVTVAQKDGSSVGKSVYGAVNHIKALMAAKPTDWHHYLSIAQYVVNAAYKCGLGMSAMEALHGRAPHKMSRLRHIKRRNTYNTHDLNILEVCWTQEAQAAFIDRVEAVDRAIATHTRLENSRSLEFEDEDPDNPKFAVGDLVFVSDTNDGKPSTTSRYGPFMVLGRATDRNDSTWNVDIDGDIYQVDVAQINKYSPRKRYTPTPQSSMEVMKRPNEIVGVPQVIFPHTAPDREGWVYLQFKGCQPFDYARVRPNLVGKNLSLQVRQLLLDKFSIGGKPESEMRAFRNIAFHPHESVKSSPASSARDFSAGADDDSDSSWPSPVDFRGSPSAHDSVGVKSEPDLFAGLLPQKAGTAARHPPRPRSLKRRLEPQSPRESTARQLPKRPRAPAANDDTNQDSPTVHQILRDLK</sequence>
<evidence type="ECO:0000256" key="2">
    <source>
        <dbReference type="ARBA" id="ARBA00023242"/>
    </source>
</evidence>
<gene>
    <name evidence="4" type="ORF">DIURU_003138</name>
</gene>
<dbReference type="GeneID" id="54781789"/>
<dbReference type="InterPro" id="IPR050951">
    <property type="entry name" value="Retrovirus_Pol_polyprotein"/>
</dbReference>
<evidence type="ECO:0000313" key="4">
    <source>
        <dbReference type="EMBL" id="KAA8901610.1"/>
    </source>
</evidence>
<feature type="region of interest" description="Disordered" evidence="3">
    <location>
        <begin position="192"/>
        <end position="217"/>
    </location>
</feature>
<evidence type="ECO:0000256" key="1">
    <source>
        <dbReference type="ARBA" id="ARBA00004123"/>
    </source>
</evidence>
<dbReference type="OrthoDB" id="4022548at2759"/>
<organism evidence="4 5">
    <name type="scientific">Diutina rugosa</name>
    <name type="common">Yeast</name>
    <name type="synonym">Candida rugosa</name>
    <dbReference type="NCBI Taxonomy" id="5481"/>
    <lineage>
        <taxon>Eukaryota</taxon>
        <taxon>Fungi</taxon>
        <taxon>Dikarya</taxon>
        <taxon>Ascomycota</taxon>
        <taxon>Saccharomycotina</taxon>
        <taxon>Pichiomycetes</taxon>
        <taxon>Debaryomycetaceae</taxon>
        <taxon>Diutina</taxon>
    </lineage>
</organism>
<feature type="region of interest" description="Disordered" evidence="3">
    <location>
        <begin position="1550"/>
        <end position="1610"/>
    </location>
</feature>
<dbReference type="InterPro" id="IPR043502">
    <property type="entry name" value="DNA/RNA_pol_sf"/>
</dbReference>
<feature type="compositionally biased region" description="Polar residues" evidence="3">
    <location>
        <begin position="1593"/>
        <end position="1602"/>
    </location>
</feature>
<dbReference type="InterPro" id="IPR043128">
    <property type="entry name" value="Rev_trsase/Diguanyl_cyclase"/>
</dbReference>
<evidence type="ECO:0000313" key="5">
    <source>
        <dbReference type="Proteomes" id="UP000449547"/>
    </source>
</evidence>
<feature type="compositionally biased region" description="Basic and acidic residues" evidence="3">
    <location>
        <begin position="427"/>
        <end position="436"/>
    </location>
</feature>
<feature type="region of interest" description="Disordered" evidence="3">
    <location>
        <begin position="1"/>
        <end position="35"/>
    </location>
</feature>
<evidence type="ECO:0008006" key="6">
    <source>
        <dbReference type="Google" id="ProtNLM"/>
    </source>
</evidence>
<feature type="compositionally biased region" description="Low complexity" evidence="3">
    <location>
        <begin position="13"/>
        <end position="26"/>
    </location>
</feature>
<dbReference type="VEuPathDB" id="FungiDB:DIURU_003138"/>
<dbReference type="OMA" id="ETRTDEN"/>
<dbReference type="RefSeq" id="XP_034012047.1">
    <property type="nucleotide sequence ID" value="XM_034155867.1"/>
</dbReference>
<dbReference type="Proteomes" id="UP000449547">
    <property type="component" value="Unassembled WGS sequence"/>
</dbReference>
<feature type="region of interest" description="Disordered" evidence="3">
    <location>
        <begin position="349"/>
        <end position="445"/>
    </location>
</feature>
<reference evidence="4 5" key="1">
    <citation type="submission" date="2019-07" db="EMBL/GenBank/DDBJ databases">
        <title>Genome assembly of two rare yeast pathogens: Diutina rugosa and Trichomonascus ciferrii.</title>
        <authorList>
            <person name="Mixao V."/>
            <person name="Saus E."/>
            <person name="Hansen A."/>
            <person name="Lass-Flor C."/>
            <person name="Gabaldon T."/>
        </authorList>
    </citation>
    <scope>NUCLEOTIDE SEQUENCE [LARGE SCALE GENOMIC DNA]</scope>
    <source>
        <strain evidence="4 5">CBS 613</strain>
    </source>
</reference>
<feature type="region of interest" description="Disordered" evidence="3">
    <location>
        <begin position="1494"/>
        <end position="1537"/>
    </location>
</feature>
<comment type="caution">
    <text evidence="4">The sequence shown here is derived from an EMBL/GenBank/DDBJ whole genome shotgun (WGS) entry which is preliminary data.</text>
</comment>
<evidence type="ECO:0000256" key="3">
    <source>
        <dbReference type="SAM" id="MobiDB-lite"/>
    </source>
</evidence>
<dbReference type="PANTHER" id="PTHR37984:SF5">
    <property type="entry name" value="PROTEIN NYNRIN-LIKE"/>
    <property type="match status" value="1"/>
</dbReference>
<dbReference type="PANTHER" id="PTHR37984">
    <property type="entry name" value="PROTEIN CBG26694"/>
    <property type="match status" value="1"/>
</dbReference>
<dbReference type="GO" id="GO:0003676">
    <property type="term" value="F:nucleic acid binding"/>
    <property type="evidence" value="ECO:0007669"/>
    <property type="project" value="InterPro"/>
</dbReference>
<proteinExistence type="predicted"/>
<dbReference type="Gene3D" id="3.30.420.10">
    <property type="entry name" value="Ribonuclease H-like superfamily/Ribonuclease H"/>
    <property type="match status" value="1"/>
</dbReference>
<protein>
    <recommendedName>
        <fullName evidence="6">Integrase catalytic domain-containing protein</fullName>
    </recommendedName>
</protein>
<name>A0A642UM95_DIURU</name>
<dbReference type="GO" id="GO:0005634">
    <property type="term" value="C:nucleus"/>
    <property type="evidence" value="ECO:0007669"/>
    <property type="project" value="UniProtKB-SubCell"/>
</dbReference>
<feature type="compositionally biased region" description="Polar residues" evidence="3">
    <location>
        <begin position="1"/>
        <end position="12"/>
    </location>
</feature>
<feature type="compositionally biased region" description="Low complexity" evidence="3">
    <location>
        <begin position="1501"/>
        <end position="1510"/>
    </location>
</feature>
<dbReference type="EMBL" id="SWFT01000101">
    <property type="protein sequence ID" value="KAA8901610.1"/>
    <property type="molecule type" value="Genomic_DNA"/>
</dbReference>
<feature type="compositionally biased region" description="Basic and acidic residues" evidence="3">
    <location>
        <begin position="377"/>
        <end position="391"/>
    </location>
</feature>
<comment type="subcellular location">
    <subcellularLocation>
        <location evidence="1">Nucleus</location>
    </subcellularLocation>
</comment>
<accession>A0A642UM95</accession>
<dbReference type="Gene3D" id="3.30.70.270">
    <property type="match status" value="1"/>
</dbReference>
<keyword evidence="2" id="KW-0539">Nucleus</keyword>
<dbReference type="InterPro" id="IPR036397">
    <property type="entry name" value="RNaseH_sf"/>
</dbReference>
<dbReference type="Gene3D" id="3.10.10.10">
    <property type="entry name" value="HIV Type 1 Reverse Transcriptase, subunit A, domain 1"/>
    <property type="match status" value="1"/>
</dbReference>